<keyword evidence="2" id="KW-1185">Reference proteome</keyword>
<dbReference type="EMBL" id="BTRK01000003">
    <property type="protein sequence ID" value="GMR42021.1"/>
    <property type="molecule type" value="Genomic_DNA"/>
</dbReference>
<reference evidence="2" key="1">
    <citation type="submission" date="2022-10" db="EMBL/GenBank/DDBJ databases">
        <title>Genome assembly of Pristionchus species.</title>
        <authorList>
            <person name="Yoshida K."/>
            <person name="Sommer R.J."/>
        </authorList>
    </citation>
    <scope>NUCLEOTIDE SEQUENCE [LARGE SCALE GENOMIC DNA]</scope>
    <source>
        <strain evidence="2">RS5460</strain>
    </source>
</reference>
<comment type="caution">
    <text evidence="1">The sequence shown here is derived from an EMBL/GenBank/DDBJ whole genome shotgun (WGS) entry which is preliminary data.</text>
</comment>
<dbReference type="AlphaFoldDB" id="A0AAN5CGR5"/>
<name>A0AAN5CGR5_9BILA</name>
<organism evidence="1 2">
    <name type="scientific">Pristionchus mayeri</name>
    <dbReference type="NCBI Taxonomy" id="1317129"/>
    <lineage>
        <taxon>Eukaryota</taxon>
        <taxon>Metazoa</taxon>
        <taxon>Ecdysozoa</taxon>
        <taxon>Nematoda</taxon>
        <taxon>Chromadorea</taxon>
        <taxon>Rhabditida</taxon>
        <taxon>Rhabditina</taxon>
        <taxon>Diplogasteromorpha</taxon>
        <taxon>Diplogasteroidea</taxon>
        <taxon>Neodiplogasteridae</taxon>
        <taxon>Pristionchus</taxon>
    </lineage>
</organism>
<gene>
    <name evidence="1" type="ORF">PMAYCL1PPCAC_12216</name>
</gene>
<dbReference type="Proteomes" id="UP001328107">
    <property type="component" value="Unassembled WGS sequence"/>
</dbReference>
<accession>A0AAN5CGR5</accession>
<evidence type="ECO:0000313" key="1">
    <source>
        <dbReference type="EMBL" id="GMR42021.1"/>
    </source>
</evidence>
<evidence type="ECO:0000313" key="2">
    <source>
        <dbReference type="Proteomes" id="UP001328107"/>
    </source>
</evidence>
<sequence>MDALLLLQISQSLCSLSHESILLFHRHRLPILPQIGAHCSSLATFHHNHKGMLVYCNSDYFDHVPMVIFAHHSCFLQEFVACFSTDLSFHRLNSHLLSPFLRDVFSEVDLDESSLTEFLTDEYGIVVNSPWRSFDPLFQFGVRCDRKRNLRRLSCIDEVRLACILK</sequence>
<proteinExistence type="predicted"/>
<protein>
    <submittedName>
        <fullName evidence="1">Uncharacterized protein</fullName>
    </submittedName>
</protein>